<organism evidence="2 3">
    <name type="scientific">Phocaeicola vulgatus str. 3975 RP4</name>
    <dbReference type="NCBI Taxonomy" id="1339352"/>
    <lineage>
        <taxon>Bacteria</taxon>
        <taxon>Pseudomonadati</taxon>
        <taxon>Bacteroidota</taxon>
        <taxon>Bacteroidia</taxon>
        <taxon>Bacteroidales</taxon>
        <taxon>Bacteroidaceae</taxon>
        <taxon>Phocaeicola</taxon>
    </lineage>
</organism>
<protein>
    <submittedName>
        <fullName evidence="2">Outer membrane beta-barrel domain protein</fullName>
    </submittedName>
</protein>
<gene>
    <name evidence="2" type="ORF">M099_1727</name>
</gene>
<dbReference type="InterPro" id="IPR036709">
    <property type="entry name" value="Autotransporte_beta_dom_sf"/>
</dbReference>
<comment type="caution">
    <text evidence="2">The sequence shown here is derived from an EMBL/GenBank/DDBJ whole genome shotgun (WGS) entry which is preliminary data.</text>
</comment>
<name>A0A069SJP1_PHOVU</name>
<feature type="chain" id="PRO_5001669787" evidence="1">
    <location>
        <begin position="21"/>
        <end position="163"/>
    </location>
</feature>
<evidence type="ECO:0000313" key="2">
    <source>
        <dbReference type="EMBL" id="KDS54629.1"/>
    </source>
</evidence>
<dbReference type="PATRIC" id="fig|1339352.3.peg.1677"/>
<sequence length="163" mass="17873">MKKILVSLMLLVMTALSAHAQFEKEVWYVNASLTGLDLSHSKNEGTNFGFALTGGAFVADNVAVLLNFKGNYVEHGMDETSIGAQGRYYFSSCGIYGGLGMAYKHLSCVGFKKNLVCLTPEVGYAFFLGRNVTIEPSVYYDLSFSDISEFSKLGFKIGFGVYF</sequence>
<dbReference type="RefSeq" id="WP_005851070.1">
    <property type="nucleotide sequence ID" value="NZ_JNHM01000020.1"/>
</dbReference>
<evidence type="ECO:0000256" key="1">
    <source>
        <dbReference type="SAM" id="SignalP"/>
    </source>
</evidence>
<dbReference type="SUPFAM" id="SSF103515">
    <property type="entry name" value="Autotransporter"/>
    <property type="match status" value="1"/>
</dbReference>
<dbReference type="AlphaFoldDB" id="A0A069SJP1"/>
<keyword evidence="1" id="KW-0732">Signal</keyword>
<dbReference type="GeneID" id="5301056"/>
<reference evidence="2 3" key="1">
    <citation type="submission" date="2014-04" db="EMBL/GenBank/DDBJ databases">
        <authorList>
            <person name="Sears C."/>
            <person name="Carroll K."/>
            <person name="Sack B.R."/>
            <person name="Qadri F."/>
            <person name="Myers L.L."/>
            <person name="Chung G.-T."/>
            <person name="Escheverria P."/>
            <person name="Fraser C.M."/>
            <person name="Sadzewicz L."/>
            <person name="Shefchek K.A."/>
            <person name="Tallon L."/>
            <person name="Das S.P."/>
            <person name="Daugherty S."/>
            <person name="Mongodin E.F."/>
        </authorList>
    </citation>
    <scope>NUCLEOTIDE SEQUENCE [LARGE SCALE GENOMIC DNA]</scope>
    <source>
        <strain evidence="2 3">3975 RP4</strain>
    </source>
</reference>
<dbReference type="EMBL" id="JNHM01000020">
    <property type="protein sequence ID" value="KDS54629.1"/>
    <property type="molecule type" value="Genomic_DNA"/>
</dbReference>
<feature type="signal peptide" evidence="1">
    <location>
        <begin position="1"/>
        <end position="20"/>
    </location>
</feature>
<evidence type="ECO:0000313" key="3">
    <source>
        <dbReference type="Proteomes" id="UP000027661"/>
    </source>
</evidence>
<accession>A0A069SJP1</accession>
<dbReference type="Proteomes" id="UP000027661">
    <property type="component" value="Unassembled WGS sequence"/>
</dbReference>
<proteinExistence type="predicted"/>